<keyword evidence="4 7" id="KW-0547">Nucleotide-binding</keyword>
<accession>A0A6J4SXB7</accession>
<feature type="binding site" evidence="7">
    <location>
        <begin position="80"/>
        <end position="90"/>
    </location>
    <ligand>
        <name>ATP</name>
        <dbReference type="ChEBI" id="CHEBI:30616"/>
    </ligand>
</feature>
<dbReference type="InterPro" id="IPR036554">
    <property type="entry name" value="GHMP_kinase_C_sf"/>
</dbReference>
<dbReference type="InterPro" id="IPR014721">
    <property type="entry name" value="Ribsml_uS5_D2-typ_fold_subgr"/>
</dbReference>
<proteinExistence type="inferred from homology"/>
<evidence type="ECO:0000256" key="7">
    <source>
        <dbReference type="HAMAP-Rule" id="MF_00384"/>
    </source>
</evidence>
<dbReference type="GO" id="GO:0005737">
    <property type="term" value="C:cytoplasm"/>
    <property type="evidence" value="ECO:0007669"/>
    <property type="project" value="UniProtKB-SubCell"/>
</dbReference>
<keyword evidence="3 7" id="KW-0791">Threonine biosynthesis</keyword>
<evidence type="ECO:0000259" key="10">
    <source>
        <dbReference type="Pfam" id="PF08544"/>
    </source>
</evidence>
<dbReference type="InterPro" id="IPR006204">
    <property type="entry name" value="GHMP_kinase_N_dom"/>
</dbReference>
<dbReference type="AlphaFoldDB" id="A0A6J4SXB7"/>
<dbReference type="PANTHER" id="PTHR20861">
    <property type="entry name" value="HOMOSERINE/4-DIPHOSPHOCYTIDYL-2-C-METHYL-D-ERYTHRITOL KINASE"/>
    <property type="match status" value="1"/>
</dbReference>
<keyword evidence="7" id="KW-0963">Cytoplasm</keyword>
<evidence type="ECO:0000256" key="6">
    <source>
        <dbReference type="ARBA" id="ARBA00022840"/>
    </source>
</evidence>
<keyword evidence="5 7" id="KW-0418">Kinase</keyword>
<dbReference type="GO" id="GO:0005524">
    <property type="term" value="F:ATP binding"/>
    <property type="evidence" value="ECO:0007669"/>
    <property type="project" value="UniProtKB-UniRule"/>
</dbReference>
<dbReference type="Gene3D" id="3.30.70.890">
    <property type="entry name" value="GHMP kinase, C-terminal domain"/>
    <property type="match status" value="1"/>
</dbReference>
<evidence type="ECO:0000256" key="3">
    <source>
        <dbReference type="ARBA" id="ARBA00022697"/>
    </source>
</evidence>
<dbReference type="PRINTS" id="PR00958">
    <property type="entry name" value="HOMSERKINASE"/>
</dbReference>
<comment type="subcellular location">
    <subcellularLocation>
        <location evidence="7">Cytoplasm</location>
    </subcellularLocation>
</comment>
<evidence type="ECO:0000256" key="5">
    <source>
        <dbReference type="ARBA" id="ARBA00022777"/>
    </source>
</evidence>
<evidence type="ECO:0000256" key="8">
    <source>
        <dbReference type="NCBIfam" id="TIGR00191"/>
    </source>
</evidence>
<dbReference type="UniPathway" id="UPA00050">
    <property type="reaction ID" value="UER00064"/>
</dbReference>
<dbReference type="InterPro" id="IPR020568">
    <property type="entry name" value="Ribosomal_Su5_D2-typ_SF"/>
</dbReference>
<evidence type="ECO:0000259" key="9">
    <source>
        <dbReference type="Pfam" id="PF00288"/>
    </source>
</evidence>
<dbReference type="EC" id="2.7.1.39" evidence="7 8"/>
<dbReference type="EMBL" id="CADCVU010000146">
    <property type="protein sequence ID" value="CAA9507647.1"/>
    <property type="molecule type" value="Genomic_DNA"/>
</dbReference>
<dbReference type="InterPro" id="IPR013750">
    <property type="entry name" value="GHMP_kinase_C_dom"/>
</dbReference>
<dbReference type="SUPFAM" id="SSF55060">
    <property type="entry name" value="GHMP Kinase, C-terminal domain"/>
    <property type="match status" value="1"/>
</dbReference>
<dbReference type="Pfam" id="PF08544">
    <property type="entry name" value="GHMP_kinases_C"/>
    <property type="match status" value="1"/>
</dbReference>
<name>A0A6J4SXB7_9ACTN</name>
<dbReference type="SUPFAM" id="SSF54211">
    <property type="entry name" value="Ribosomal protein S5 domain 2-like"/>
    <property type="match status" value="1"/>
</dbReference>
<dbReference type="PANTHER" id="PTHR20861:SF1">
    <property type="entry name" value="HOMOSERINE KINASE"/>
    <property type="match status" value="1"/>
</dbReference>
<dbReference type="InterPro" id="IPR000870">
    <property type="entry name" value="Homoserine_kinase"/>
</dbReference>
<dbReference type="HAMAP" id="MF_00384">
    <property type="entry name" value="Homoser_kinase"/>
    <property type="match status" value="1"/>
</dbReference>
<feature type="domain" description="GHMP kinase C-terminal" evidence="10">
    <location>
        <begin position="191"/>
        <end position="247"/>
    </location>
</feature>
<feature type="domain" description="GHMP kinase N-terminal" evidence="9">
    <location>
        <begin position="56"/>
        <end position="130"/>
    </location>
</feature>
<reference evidence="11" key="1">
    <citation type="submission" date="2020-02" db="EMBL/GenBank/DDBJ databases">
        <authorList>
            <person name="Meier V. D."/>
        </authorList>
    </citation>
    <scope>NUCLEOTIDE SEQUENCE</scope>
    <source>
        <strain evidence="11">AVDCRST_MAG45</strain>
    </source>
</reference>
<dbReference type="Pfam" id="PF00288">
    <property type="entry name" value="GHMP_kinases_N"/>
    <property type="match status" value="1"/>
</dbReference>
<sequence length="284" mass="29708">MHRRRLIRVPASSANLGPGFDSMAAALALHLELDVEETGEFAVETDVPGVPDDRTNLVVRAFESLAPADCFTFRIRSQIPPVAGLGSSAAAAVAGLVAADHVFELDADLLAAATALEGHPDNAAAALRGGVVICHEGGAERFDPAPGLETVVAIPAEQVSTAAARAALPAEVPFADAVHNTAHAAMLVLGLARADLDLVARGLSDRLHQPRRAHLYPRSMELLERAREFGAVGASISGAGPTVLFWSHWEATGQLVAGLAREVPGWEVRRVAFEPEGATVRALV</sequence>
<dbReference type="GO" id="GO:0009088">
    <property type="term" value="P:threonine biosynthetic process"/>
    <property type="evidence" value="ECO:0007669"/>
    <property type="project" value="UniProtKB-UniRule"/>
</dbReference>
<dbReference type="PIRSF" id="PIRSF000676">
    <property type="entry name" value="Homoser_kin"/>
    <property type="match status" value="1"/>
</dbReference>
<dbReference type="Gene3D" id="3.30.230.10">
    <property type="match status" value="1"/>
</dbReference>
<comment type="catalytic activity">
    <reaction evidence="7">
        <text>L-homoserine + ATP = O-phospho-L-homoserine + ADP + H(+)</text>
        <dbReference type="Rhea" id="RHEA:13985"/>
        <dbReference type="ChEBI" id="CHEBI:15378"/>
        <dbReference type="ChEBI" id="CHEBI:30616"/>
        <dbReference type="ChEBI" id="CHEBI:57476"/>
        <dbReference type="ChEBI" id="CHEBI:57590"/>
        <dbReference type="ChEBI" id="CHEBI:456216"/>
        <dbReference type="EC" id="2.7.1.39"/>
    </reaction>
</comment>
<comment type="pathway">
    <text evidence="7">Amino-acid biosynthesis; L-threonine biosynthesis; L-threonine from L-aspartate: step 4/5.</text>
</comment>
<keyword evidence="2 7" id="KW-0808">Transferase</keyword>
<dbReference type="GO" id="GO:0004413">
    <property type="term" value="F:homoserine kinase activity"/>
    <property type="evidence" value="ECO:0007669"/>
    <property type="project" value="UniProtKB-UniRule"/>
</dbReference>
<evidence type="ECO:0000256" key="1">
    <source>
        <dbReference type="ARBA" id="ARBA00022605"/>
    </source>
</evidence>
<evidence type="ECO:0000256" key="2">
    <source>
        <dbReference type="ARBA" id="ARBA00022679"/>
    </source>
</evidence>
<comment type="similarity">
    <text evidence="7">Belongs to the GHMP kinase family. Homoserine kinase subfamily.</text>
</comment>
<evidence type="ECO:0000313" key="11">
    <source>
        <dbReference type="EMBL" id="CAA9507647.1"/>
    </source>
</evidence>
<comment type="function">
    <text evidence="7">Catalyzes the ATP-dependent phosphorylation of L-homoserine to L-homoserine phosphate.</text>
</comment>
<protein>
    <recommendedName>
        <fullName evidence="7 8">Homoserine kinase</fullName>
        <shortName evidence="7">HK</shortName>
        <shortName evidence="7">HSK</shortName>
        <ecNumber evidence="7 8">2.7.1.39</ecNumber>
    </recommendedName>
</protein>
<organism evidence="11">
    <name type="scientific">uncultured Solirubrobacterales bacterium</name>
    <dbReference type="NCBI Taxonomy" id="768556"/>
    <lineage>
        <taxon>Bacteria</taxon>
        <taxon>Bacillati</taxon>
        <taxon>Actinomycetota</taxon>
        <taxon>Thermoleophilia</taxon>
        <taxon>Solirubrobacterales</taxon>
        <taxon>environmental samples</taxon>
    </lineage>
</organism>
<gene>
    <name evidence="7" type="primary">thrB</name>
    <name evidence="11" type="ORF">AVDCRST_MAG45-1701</name>
</gene>
<keyword evidence="6 7" id="KW-0067">ATP-binding</keyword>
<keyword evidence="1 7" id="KW-0028">Amino-acid biosynthesis</keyword>
<dbReference type="NCBIfam" id="TIGR00191">
    <property type="entry name" value="thrB"/>
    <property type="match status" value="1"/>
</dbReference>
<evidence type="ECO:0000256" key="4">
    <source>
        <dbReference type="ARBA" id="ARBA00022741"/>
    </source>
</evidence>